<feature type="region of interest" description="Disordered" evidence="1">
    <location>
        <begin position="63"/>
        <end position="96"/>
    </location>
</feature>
<reference evidence="2 4" key="1">
    <citation type="submission" date="2023-11" db="EMBL/GenBank/DDBJ databases">
        <title>Scandinavium wanjuensis sp. nov., isolated from lettuce South Korea.</title>
        <authorList>
            <person name="Park J."/>
            <person name="Park S."/>
            <person name="Oh K.K."/>
            <person name="Cho G.S."/>
            <person name="Franz C.M.A.P."/>
        </authorList>
    </citation>
    <scope>NUCLEOTIDE SEQUENCE</scope>
    <source>
        <strain evidence="2">V105_12</strain>
        <strain evidence="3 4">V105_6</strain>
    </source>
</reference>
<comment type="caution">
    <text evidence="2">The sequence shown here is derived from an EMBL/GenBank/DDBJ whole genome shotgun (WGS) entry which is preliminary data.</text>
</comment>
<gene>
    <name evidence="3" type="ORF">SIK69_18145</name>
    <name evidence="2" type="ORF">SIL20_21305</name>
</gene>
<sequence>MKRSHPEQLKDELIGEAVLDLLRNKRPVNAKSLIHQLRVMQASEKDSERLSLITKILADMNTALSPRQQDEGEIRLRDRVDGGMNGREPSNSGKLH</sequence>
<evidence type="ECO:0000313" key="5">
    <source>
        <dbReference type="Proteomes" id="UP001282336"/>
    </source>
</evidence>
<dbReference type="Proteomes" id="UP001282336">
    <property type="component" value="Unassembled WGS sequence"/>
</dbReference>
<evidence type="ECO:0000256" key="1">
    <source>
        <dbReference type="SAM" id="MobiDB-lite"/>
    </source>
</evidence>
<feature type="compositionally biased region" description="Basic and acidic residues" evidence="1">
    <location>
        <begin position="68"/>
        <end position="81"/>
    </location>
</feature>
<name>A0AAJ2S8Z0_9ENTR</name>
<keyword evidence="4" id="KW-1185">Reference proteome</keyword>
<protein>
    <submittedName>
        <fullName evidence="2">Uncharacterized protein</fullName>
    </submittedName>
</protein>
<dbReference type="EMBL" id="JAWXRC010000042">
    <property type="protein sequence ID" value="MDX6034044.1"/>
    <property type="molecule type" value="Genomic_DNA"/>
</dbReference>
<dbReference type="AlphaFoldDB" id="A0AAJ2S8Z0"/>
<evidence type="ECO:0000313" key="2">
    <source>
        <dbReference type="EMBL" id="MDX6034044.1"/>
    </source>
</evidence>
<accession>A0AAJ2S8Z0</accession>
<dbReference type="EMBL" id="JAWXRD010000040">
    <property type="protein sequence ID" value="MDX6042113.1"/>
    <property type="molecule type" value="Genomic_DNA"/>
</dbReference>
<organism evidence="2 5">
    <name type="scientific">Scandinavium lactucae</name>
    <dbReference type="NCBI Taxonomy" id="3095028"/>
    <lineage>
        <taxon>Bacteria</taxon>
        <taxon>Pseudomonadati</taxon>
        <taxon>Pseudomonadota</taxon>
        <taxon>Gammaproteobacteria</taxon>
        <taxon>Enterobacterales</taxon>
        <taxon>Enterobacteriaceae</taxon>
        <taxon>Scandinavium</taxon>
    </lineage>
</organism>
<dbReference type="Proteomes" id="UP001275664">
    <property type="component" value="Unassembled WGS sequence"/>
</dbReference>
<dbReference type="RefSeq" id="WP_319630464.1">
    <property type="nucleotide sequence ID" value="NZ_JAWXRB010000045.1"/>
</dbReference>
<evidence type="ECO:0000313" key="4">
    <source>
        <dbReference type="Proteomes" id="UP001275664"/>
    </source>
</evidence>
<evidence type="ECO:0000313" key="3">
    <source>
        <dbReference type="EMBL" id="MDX6042113.1"/>
    </source>
</evidence>
<proteinExistence type="predicted"/>